<feature type="compositionally biased region" description="Low complexity" evidence="1">
    <location>
        <begin position="161"/>
        <end position="183"/>
    </location>
</feature>
<accession>A0ABN7S9N6</accession>
<gene>
    <name evidence="2" type="ORF">OKIOD_LOCUS5360</name>
</gene>
<dbReference type="Proteomes" id="UP001158576">
    <property type="component" value="Chromosome XSR"/>
</dbReference>
<feature type="compositionally biased region" description="Polar residues" evidence="1">
    <location>
        <begin position="98"/>
        <end position="108"/>
    </location>
</feature>
<feature type="compositionally biased region" description="Basic residues" evidence="1">
    <location>
        <begin position="243"/>
        <end position="261"/>
    </location>
</feature>
<feature type="compositionally biased region" description="Polar residues" evidence="1">
    <location>
        <begin position="146"/>
        <end position="156"/>
    </location>
</feature>
<feature type="compositionally biased region" description="Low complexity" evidence="1">
    <location>
        <begin position="66"/>
        <end position="87"/>
    </location>
</feature>
<feature type="compositionally biased region" description="Polar residues" evidence="1">
    <location>
        <begin position="406"/>
        <end position="416"/>
    </location>
</feature>
<organism evidence="2 3">
    <name type="scientific">Oikopleura dioica</name>
    <name type="common">Tunicate</name>
    <dbReference type="NCBI Taxonomy" id="34765"/>
    <lineage>
        <taxon>Eukaryota</taxon>
        <taxon>Metazoa</taxon>
        <taxon>Chordata</taxon>
        <taxon>Tunicata</taxon>
        <taxon>Appendicularia</taxon>
        <taxon>Copelata</taxon>
        <taxon>Oikopleuridae</taxon>
        <taxon>Oikopleura</taxon>
    </lineage>
</organism>
<dbReference type="EMBL" id="OU015569">
    <property type="protein sequence ID" value="CAG5094713.1"/>
    <property type="molecule type" value="Genomic_DNA"/>
</dbReference>
<protein>
    <submittedName>
        <fullName evidence="2">Oidioi.mRNA.OKI2018_I69.XSR.g13802.t1.cds</fullName>
    </submittedName>
</protein>
<reference evidence="2 3" key="1">
    <citation type="submission" date="2021-04" db="EMBL/GenBank/DDBJ databases">
        <authorList>
            <person name="Bliznina A."/>
        </authorList>
    </citation>
    <scope>NUCLEOTIDE SEQUENCE [LARGE SCALE GENOMIC DNA]</scope>
</reference>
<feature type="compositionally biased region" description="Low complexity" evidence="1">
    <location>
        <begin position="113"/>
        <end position="135"/>
    </location>
</feature>
<feature type="region of interest" description="Disordered" evidence="1">
    <location>
        <begin position="392"/>
        <end position="445"/>
    </location>
</feature>
<name>A0ABN7S9N6_OIKDI</name>
<feature type="compositionally biased region" description="Polar residues" evidence="1">
    <location>
        <begin position="266"/>
        <end position="287"/>
    </location>
</feature>
<sequence length="445" mass="47743">MAKAMALAVYIPGLCRQIESMKRKYQENDDPPIDDELAIIRMILNQVDKGRQQNINDSHASKAPLPTQSTPSSTPSPAEFSQASPSEPAAPGPPTIQEAPTTSGTSLRTGLRPPSQSTPSSTPSPAEFSQASPSEPAAPGPPTIQEAPTTSGTSLRTGLRPPSQSTPSSTPSPAEFSQASPSEPAAPGPPTIQEAPTTSGTSRRAGLRPPSKRKRTTAVQEQASQEEGAQEFALDDEVFPASSKKKKSEKSKPKAQKAASRKKAETSNTPKNNLSTAVKTSPNMPQLINVTENNGSRKFLIDENGVRREYYGCAVRHESDTVRVYCTATGGQKKKCSGRHILKLRQPDIMKTWYSSSDGRPVCKLNIDNASTLKRENYEIIESISHSCLDQAAVQDQSKTPRQDEGPTSEQDQAATSEEGATGDFIDLTDDDSEPDVKTEKNDSA</sequence>
<keyword evidence="3" id="KW-1185">Reference proteome</keyword>
<feature type="region of interest" description="Disordered" evidence="1">
    <location>
        <begin position="50"/>
        <end position="287"/>
    </location>
</feature>
<evidence type="ECO:0000313" key="3">
    <source>
        <dbReference type="Proteomes" id="UP001158576"/>
    </source>
</evidence>
<proteinExistence type="predicted"/>
<evidence type="ECO:0000313" key="2">
    <source>
        <dbReference type="EMBL" id="CAG5094713.1"/>
    </source>
</evidence>
<feature type="compositionally biased region" description="Low complexity" evidence="1">
    <location>
        <begin position="218"/>
        <end position="232"/>
    </location>
</feature>
<feature type="compositionally biased region" description="Basic and acidic residues" evidence="1">
    <location>
        <begin position="435"/>
        <end position="445"/>
    </location>
</feature>
<evidence type="ECO:0000256" key="1">
    <source>
        <dbReference type="SAM" id="MobiDB-lite"/>
    </source>
</evidence>